<gene>
    <name evidence="1" type="ORF">F383_38476</name>
</gene>
<dbReference type="AlphaFoldDB" id="A0A0B0MFD0"/>
<protein>
    <submittedName>
        <fullName evidence="1">Uncharacterized protein</fullName>
    </submittedName>
</protein>
<proteinExistence type="predicted"/>
<reference evidence="2" key="1">
    <citation type="submission" date="2014-09" db="EMBL/GenBank/DDBJ databases">
        <authorList>
            <person name="Mudge J."/>
            <person name="Ramaraj T."/>
            <person name="Lindquist I.E."/>
            <person name="Bharti A.K."/>
            <person name="Sundararajan A."/>
            <person name="Cameron C.T."/>
            <person name="Woodward J.E."/>
            <person name="May G.D."/>
            <person name="Brubaker C."/>
            <person name="Broadhvest J."/>
            <person name="Wilkins T.A."/>
        </authorList>
    </citation>
    <scope>NUCLEOTIDE SEQUENCE</scope>
    <source>
        <strain evidence="2">cv. AKA8401</strain>
    </source>
</reference>
<accession>A0A0B0MFD0</accession>
<evidence type="ECO:0000313" key="2">
    <source>
        <dbReference type="Proteomes" id="UP000032142"/>
    </source>
</evidence>
<organism evidence="1 2">
    <name type="scientific">Gossypium arboreum</name>
    <name type="common">Tree cotton</name>
    <name type="synonym">Gossypium nanking</name>
    <dbReference type="NCBI Taxonomy" id="29729"/>
    <lineage>
        <taxon>Eukaryota</taxon>
        <taxon>Viridiplantae</taxon>
        <taxon>Streptophyta</taxon>
        <taxon>Embryophyta</taxon>
        <taxon>Tracheophyta</taxon>
        <taxon>Spermatophyta</taxon>
        <taxon>Magnoliopsida</taxon>
        <taxon>eudicotyledons</taxon>
        <taxon>Gunneridae</taxon>
        <taxon>Pentapetalae</taxon>
        <taxon>rosids</taxon>
        <taxon>malvids</taxon>
        <taxon>Malvales</taxon>
        <taxon>Malvaceae</taxon>
        <taxon>Malvoideae</taxon>
        <taxon>Gossypium</taxon>
    </lineage>
</organism>
<keyword evidence="2" id="KW-1185">Reference proteome</keyword>
<name>A0A0B0MFD0_GOSAR</name>
<comment type="caution">
    <text evidence="1">The sequence shown here is derived from an EMBL/GenBank/DDBJ whole genome shotgun (WGS) entry which is preliminary data.</text>
</comment>
<dbReference type="Proteomes" id="UP000032142">
    <property type="component" value="Unassembled WGS sequence"/>
</dbReference>
<evidence type="ECO:0000313" key="1">
    <source>
        <dbReference type="EMBL" id="KHF99499.1"/>
    </source>
</evidence>
<dbReference type="EMBL" id="JRRC01082331">
    <property type="protein sequence ID" value="KHF99499.1"/>
    <property type="molecule type" value="Genomic_DNA"/>
</dbReference>
<sequence length="32" mass="3712">MLDFSQSSVSSQNSRGTKRNGFQKKILRWLLV</sequence>